<dbReference type="EMBL" id="CP011102">
    <property type="protein sequence ID" value="AQY49652.1"/>
    <property type="molecule type" value="Genomic_DNA"/>
</dbReference>
<sequence length="187" mass="21253">MSTKFMYERLLKCQQEQKLVAIYTVREADYFEAGYIEALTASDVMFRARRADGYEEGFVVLPLEMVYRIEIDTAFLKTAELLAKQLGQPRSPAFFDKAPNKKHSLFEIAVDHVYQNEEIAVIEILGDEAQVAGIIVGSDYEGLEVSLVTDEGRPDGTCWIKKEDIIAVRFGGSVEQDMMQKLRKQAR</sequence>
<accession>A0A1S7FQH2</accession>
<keyword evidence="2" id="KW-1185">Reference proteome</keyword>
<gene>
    <name evidence="1" type="ORF">UE46_00275</name>
</gene>
<name>A0A1S7FQH2_9LIST</name>
<evidence type="ECO:0000313" key="1">
    <source>
        <dbReference type="EMBL" id="AQY49652.1"/>
    </source>
</evidence>
<organism evidence="1 2">
    <name type="scientific">Listeria weihenstephanensis</name>
    <dbReference type="NCBI Taxonomy" id="1006155"/>
    <lineage>
        <taxon>Bacteria</taxon>
        <taxon>Bacillati</taxon>
        <taxon>Bacillota</taxon>
        <taxon>Bacilli</taxon>
        <taxon>Bacillales</taxon>
        <taxon>Listeriaceae</taxon>
        <taxon>Listeria</taxon>
    </lineage>
</organism>
<dbReference type="RefSeq" id="WP_036060539.1">
    <property type="nucleotide sequence ID" value="NZ_CP011102.1"/>
</dbReference>
<dbReference type="Proteomes" id="UP000223060">
    <property type="component" value="Chromosome"/>
</dbReference>
<dbReference type="KEGG" id="lwi:UE46_00275"/>
<proteinExistence type="predicted"/>
<protein>
    <submittedName>
        <fullName evidence="1">Uncharacterized protein</fullName>
    </submittedName>
</protein>
<dbReference type="AlphaFoldDB" id="A0A1S7FQH2"/>
<reference evidence="2" key="1">
    <citation type="submission" date="2015-03" db="EMBL/GenBank/DDBJ databases">
        <authorList>
            <person name="Ferrari E."/>
            <person name="Walter M.C."/>
            <person name="Huptas C."/>
            <person name="Scherer S."/>
            <person name="Mueller-Herbst S."/>
        </authorList>
    </citation>
    <scope>NUCLEOTIDE SEQUENCE [LARGE SCALE GENOMIC DNA]</scope>
    <source>
        <strain evidence="2">LWP01</strain>
    </source>
</reference>
<evidence type="ECO:0000313" key="2">
    <source>
        <dbReference type="Proteomes" id="UP000223060"/>
    </source>
</evidence>